<dbReference type="Proteomes" id="UP001060112">
    <property type="component" value="Chromosome"/>
</dbReference>
<dbReference type="SMART" id="SM00418">
    <property type="entry name" value="HTH_ARSR"/>
    <property type="match status" value="1"/>
</dbReference>
<organism evidence="6 7">
    <name type="scientific">Allocoprobacillus halotolerans</name>
    <dbReference type="NCBI Taxonomy" id="2944914"/>
    <lineage>
        <taxon>Bacteria</taxon>
        <taxon>Bacillati</taxon>
        <taxon>Bacillota</taxon>
        <taxon>Erysipelotrichia</taxon>
        <taxon>Erysipelotrichales</taxon>
        <taxon>Erysipelotrichaceae</taxon>
        <taxon>Allocoprobacillus</taxon>
    </lineage>
</organism>
<keyword evidence="1" id="KW-0805">Transcription regulation</keyword>
<dbReference type="SUPFAM" id="SSF46785">
    <property type="entry name" value="Winged helix' DNA-binding domain"/>
    <property type="match status" value="1"/>
</dbReference>
<accession>A0ABY5I4K8</accession>
<reference evidence="6" key="1">
    <citation type="submission" date="2022-07" db="EMBL/GenBank/DDBJ databases">
        <title>Faecal culturing of patients with breast cancer.</title>
        <authorList>
            <person name="Teng N.M.Y."/>
            <person name="Kiu R."/>
            <person name="Evans R."/>
            <person name="Baker D.J."/>
            <person name="Zenner C."/>
            <person name="Robinson S.D."/>
            <person name="Hall L.J."/>
        </authorList>
    </citation>
    <scope>NUCLEOTIDE SEQUENCE</scope>
    <source>
        <strain evidence="6">LH1062</strain>
    </source>
</reference>
<dbReference type="InterPro" id="IPR001845">
    <property type="entry name" value="HTH_ArsR_DNA-bd_dom"/>
</dbReference>
<dbReference type="InterPro" id="IPR051011">
    <property type="entry name" value="Metal_resp_trans_reg"/>
</dbReference>
<evidence type="ECO:0000256" key="3">
    <source>
        <dbReference type="ARBA" id="ARBA00023163"/>
    </source>
</evidence>
<evidence type="ECO:0000259" key="5">
    <source>
        <dbReference type="PROSITE" id="PS50987"/>
    </source>
</evidence>
<dbReference type="RefSeq" id="WP_290140939.1">
    <property type="nucleotide sequence ID" value="NZ_CP101620.1"/>
</dbReference>
<dbReference type="EMBL" id="CP101620">
    <property type="protein sequence ID" value="UTY39663.1"/>
    <property type="molecule type" value="Genomic_DNA"/>
</dbReference>
<evidence type="ECO:0000256" key="1">
    <source>
        <dbReference type="ARBA" id="ARBA00023015"/>
    </source>
</evidence>
<dbReference type="PROSITE" id="PS50987">
    <property type="entry name" value="HTH_ARSR_2"/>
    <property type="match status" value="1"/>
</dbReference>
<name>A0ABY5I4K8_9FIRM</name>
<dbReference type="PROSITE" id="PS00846">
    <property type="entry name" value="HTH_ARSR_1"/>
    <property type="match status" value="1"/>
</dbReference>
<dbReference type="InterPro" id="IPR018334">
    <property type="entry name" value="ArsR_HTH"/>
</dbReference>
<keyword evidence="7" id="KW-1185">Reference proteome</keyword>
<dbReference type="InterPro" id="IPR036388">
    <property type="entry name" value="WH-like_DNA-bd_sf"/>
</dbReference>
<evidence type="ECO:0000256" key="4">
    <source>
        <dbReference type="ARBA" id="ARBA00043263"/>
    </source>
</evidence>
<dbReference type="PANTHER" id="PTHR43132:SF6">
    <property type="entry name" value="HTH-TYPE TRANSCRIPTIONAL REPRESSOR CZRA"/>
    <property type="match status" value="1"/>
</dbReference>
<dbReference type="InterPro" id="IPR036390">
    <property type="entry name" value="WH_DNA-bd_sf"/>
</dbReference>
<evidence type="ECO:0000313" key="7">
    <source>
        <dbReference type="Proteomes" id="UP001060112"/>
    </source>
</evidence>
<dbReference type="Pfam" id="PF01022">
    <property type="entry name" value="HTH_5"/>
    <property type="match status" value="1"/>
</dbReference>
<dbReference type="Gene3D" id="1.10.10.10">
    <property type="entry name" value="Winged helix-like DNA-binding domain superfamily/Winged helix DNA-binding domain"/>
    <property type="match status" value="1"/>
</dbReference>
<evidence type="ECO:0000256" key="2">
    <source>
        <dbReference type="ARBA" id="ARBA00023125"/>
    </source>
</evidence>
<dbReference type="CDD" id="cd00090">
    <property type="entry name" value="HTH_ARSR"/>
    <property type="match status" value="1"/>
</dbReference>
<dbReference type="PANTHER" id="PTHR43132">
    <property type="entry name" value="ARSENICAL RESISTANCE OPERON REPRESSOR ARSR-RELATED"/>
    <property type="match status" value="1"/>
</dbReference>
<evidence type="ECO:0000313" key="6">
    <source>
        <dbReference type="EMBL" id="UTY39663.1"/>
    </source>
</evidence>
<keyword evidence="3" id="KW-0804">Transcription</keyword>
<keyword evidence="4" id="KW-0105">Cadmium resistance</keyword>
<dbReference type="InterPro" id="IPR011991">
    <property type="entry name" value="ArsR-like_HTH"/>
</dbReference>
<dbReference type="NCBIfam" id="NF033788">
    <property type="entry name" value="HTH_metalloreg"/>
    <property type="match status" value="1"/>
</dbReference>
<proteinExistence type="predicted"/>
<gene>
    <name evidence="6" type="ORF">NMU03_02210</name>
</gene>
<protein>
    <submittedName>
        <fullName evidence="6">Metalloregulator ArsR/SmtB family transcription factor</fullName>
    </submittedName>
</protein>
<dbReference type="PRINTS" id="PR00778">
    <property type="entry name" value="HTHARSR"/>
</dbReference>
<sequence>MNRQEDNQNDFLAVHEDVVKRVQDKQPDDEYLYELADLFKVFGDTTRIKILYALFESELCVGDIAQILGMSQSAVSHQLRVLKDSKLIKFRREGKIIFYSLDDDHVRTIMAMGMEHVEE</sequence>
<keyword evidence="2" id="KW-0238">DNA-binding</keyword>
<feature type="domain" description="HTH arsR-type" evidence="5">
    <location>
        <begin position="27"/>
        <end position="119"/>
    </location>
</feature>